<protein>
    <submittedName>
        <fullName evidence="3">Uncharacterized protein</fullName>
    </submittedName>
</protein>
<feature type="compositionally biased region" description="Acidic residues" evidence="2">
    <location>
        <begin position="46"/>
        <end position="60"/>
    </location>
</feature>
<evidence type="ECO:0000313" key="3">
    <source>
        <dbReference type="EMBL" id="KAG6975232.1"/>
    </source>
</evidence>
<evidence type="ECO:0000256" key="2">
    <source>
        <dbReference type="SAM" id="MobiDB-lite"/>
    </source>
</evidence>
<feature type="region of interest" description="Disordered" evidence="2">
    <location>
        <begin position="43"/>
        <end position="68"/>
    </location>
</feature>
<feature type="coiled-coil region" evidence="1">
    <location>
        <begin position="91"/>
        <end position="140"/>
    </location>
</feature>
<dbReference type="AlphaFoldDB" id="A0A8J5JAX4"/>
<accession>A0A8J5JAX4</accession>
<dbReference type="Proteomes" id="UP000709295">
    <property type="component" value="Unassembled WGS sequence"/>
</dbReference>
<reference evidence="3" key="1">
    <citation type="submission" date="2021-01" db="EMBL/GenBank/DDBJ databases">
        <title>Phytophthora aleatoria, a newly-described species from Pinus radiata is distinct from Phytophthora cactorum isolates based on comparative genomics.</title>
        <authorList>
            <person name="Mcdougal R."/>
            <person name="Panda P."/>
            <person name="Williams N."/>
            <person name="Studholme D.J."/>
        </authorList>
    </citation>
    <scope>NUCLEOTIDE SEQUENCE</scope>
    <source>
        <strain evidence="3">NZFS 4037</strain>
    </source>
</reference>
<dbReference type="EMBL" id="JAENGY010000071">
    <property type="protein sequence ID" value="KAG6975232.1"/>
    <property type="molecule type" value="Genomic_DNA"/>
</dbReference>
<keyword evidence="1" id="KW-0175">Coiled coil</keyword>
<evidence type="ECO:0000313" key="4">
    <source>
        <dbReference type="Proteomes" id="UP000709295"/>
    </source>
</evidence>
<organism evidence="3 4">
    <name type="scientific">Phytophthora aleatoria</name>
    <dbReference type="NCBI Taxonomy" id="2496075"/>
    <lineage>
        <taxon>Eukaryota</taxon>
        <taxon>Sar</taxon>
        <taxon>Stramenopiles</taxon>
        <taxon>Oomycota</taxon>
        <taxon>Peronosporomycetes</taxon>
        <taxon>Peronosporales</taxon>
        <taxon>Peronosporaceae</taxon>
        <taxon>Phytophthora</taxon>
    </lineage>
</organism>
<sequence>MVERSARHAATPIATSLLSVSSPDVAWQDNLIAVSKEGVVGKIEPNCEDEEGDNNQEEDGSSAIDDNECHGHKKVEISLPKSEALDGSDKLQHLQNDNATLARRLAQMEAEHARSVDKLEAKLKKTIETYRQQAAAENARKVRTLLTRVSNWMRQVQRAAQRERSLHSAKRVARDLELRVTPRTESPYVLWSSGANLATNVPECDESPTAPKFTQNQQWPDSYGILIDSNVNPLPPPAPGRNRAKSLPVNCFNYVGYPVPSLAEGDMLKPVGGTEFVLDGLPLVGTAPRRDTPMRKRSAGSLLAYCAQVVTTSLAGVRSSPSPKAKVTPAWKLDRLSSVHEVDEEAGQCSRSGSRSKPLDVALPNLSIGLL</sequence>
<gene>
    <name evidence="3" type="ORF">JG688_00002601</name>
</gene>
<keyword evidence="4" id="KW-1185">Reference proteome</keyword>
<proteinExistence type="predicted"/>
<comment type="caution">
    <text evidence="3">The sequence shown here is derived from an EMBL/GenBank/DDBJ whole genome shotgun (WGS) entry which is preliminary data.</text>
</comment>
<name>A0A8J5JAX4_9STRA</name>
<evidence type="ECO:0000256" key="1">
    <source>
        <dbReference type="SAM" id="Coils"/>
    </source>
</evidence>